<dbReference type="Proteomes" id="UP001500755">
    <property type="component" value="Unassembled WGS sequence"/>
</dbReference>
<dbReference type="GO" id="GO:0008483">
    <property type="term" value="F:transaminase activity"/>
    <property type="evidence" value="ECO:0007669"/>
    <property type="project" value="UniProtKB-KW"/>
</dbReference>
<comment type="similarity">
    <text evidence="1 3">Belongs to the class-III pyridoxal-phosphate-dependent aminotransferase family.</text>
</comment>
<dbReference type="InterPro" id="IPR015424">
    <property type="entry name" value="PyrdxlP-dep_Trfase"/>
</dbReference>
<dbReference type="InterPro" id="IPR015422">
    <property type="entry name" value="PyrdxlP-dep_Trfase_small"/>
</dbReference>
<accession>A0ABP5ELV3</accession>
<dbReference type="PANTHER" id="PTHR45688">
    <property type="match status" value="1"/>
</dbReference>
<name>A0ABP5ELV3_9MICO</name>
<dbReference type="EMBL" id="BAAANO010000002">
    <property type="protein sequence ID" value="GAA1998109.1"/>
    <property type="molecule type" value="Genomic_DNA"/>
</dbReference>
<evidence type="ECO:0000313" key="5">
    <source>
        <dbReference type="Proteomes" id="UP001500755"/>
    </source>
</evidence>
<dbReference type="Gene3D" id="3.90.1150.10">
    <property type="entry name" value="Aspartate Aminotransferase, domain 1"/>
    <property type="match status" value="1"/>
</dbReference>
<evidence type="ECO:0000313" key="4">
    <source>
        <dbReference type="EMBL" id="GAA1998109.1"/>
    </source>
</evidence>
<evidence type="ECO:0000256" key="2">
    <source>
        <dbReference type="ARBA" id="ARBA00022898"/>
    </source>
</evidence>
<dbReference type="Gene3D" id="3.40.640.10">
    <property type="entry name" value="Type I PLP-dependent aspartate aminotransferase-like (Major domain)"/>
    <property type="match status" value="1"/>
</dbReference>
<keyword evidence="4" id="KW-0808">Transferase</keyword>
<dbReference type="InterPro" id="IPR005814">
    <property type="entry name" value="Aminotrans_3"/>
</dbReference>
<keyword evidence="5" id="KW-1185">Reference proteome</keyword>
<organism evidence="4 5">
    <name type="scientific">Brevibacterium samyangense</name>
    <dbReference type="NCBI Taxonomy" id="366888"/>
    <lineage>
        <taxon>Bacteria</taxon>
        <taxon>Bacillati</taxon>
        <taxon>Actinomycetota</taxon>
        <taxon>Actinomycetes</taxon>
        <taxon>Micrococcales</taxon>
        <taxon>Brevibacteriaceae</taxon>
        <taxon>Brevibacterium</taxon>
    </lineage>
</organism>
<reference evidence="5" key="1">
    <citation type="journal article" date="2019" name="Int. J. Syst. Evol. Microbiol.">
        <title>The Global Catalogue of Microorganisms (GCM) 10K type strain sequencing project: providing services to taxonomists for standard genome sequencing and annotation.</title>
        <authorList>
            <consortium name="The Broad Institute Genomics Platform"/>
            <consortium name="The Broad Institute Genome Sequencing Center for Infectious Disease"/>
            <person name="Wu L."/>
            <person name="Ma J."/>
        </authorList>
    </citation>
    <scope>NUCLEOTIDE SEQUENCE [LARGE SCALE GENOMIC DNA]</scope>
    <source>
        <strain evidence="5">JCM 14546</strain>
    </source>
</reference>
<protein>
    <submittedName>
        <fullName evidence="4">Aspartate aminotransferase family protein</fullName>
    </submittedName>
</protein>
<gene>
    <name evidence="4" type="ORF">GCM10009755_01630</name>
</gene>
<keyword evidence="2 3" id="KW-0663">Pyridoxal phosphate</keyword>
<proteinExistence type="inferred from homology"/>
<dbReference type="PANTHER" id="PTHR45688:SF13">
    <property type="entry name" value="ALANINE--GLYOXYLATE AMINOTRANSFERASE 2-LIKE"/>
    <property type="match status" value="1"/>
</dbReference>
<evidence type="ECO:0000256" key="1">
    <source>
        <dbReference type="ARBA" id="ARBA00008954"/>
    </source>
</evidence>
<comment type="caution">
    <text evidence="4">The sequence shown here is derived from an EMBL/GenBank/DDBJ whole genome shotgun (WGS) entry which is preliminary data.</text>
</comment>
<dbReference type="InterPro" id="IPR015421">
    <property type="entry name" value="PyrdxlP-dep_Trfase_major"/>
</dbReference>
<dbReference type="Pfam" id="PF00202">
    <property type="entry name" value="Aminotran_3"/>
    <property type="match status" value="1"/>
</dbReference>
<dbReference type="CDD" id="cd00610">
    <property type="entry name" value="OAT_like"/>
    <property type="match status" value="1"/>
</dbReference>
<dbReference type="SUPFAM" id="SSF53383">
    <property type="entry name" value="PLP-dependent transferases"/>
    <property type="match status" value="1"/>
</dbReference>
<sequence length="454" mass="47870">MANGFDPDSSPDLSPEATDLLRRRSQVLSSSYRLFYSEPVDVVCGQGSHLFDAAGNDYLDVYNNVPGIGHSHPRVTEYVSAQLATLNTHTRYLTEAVVSYSEDLLATFPTALDRITYACSGSEAIDLAVRLARFATGHRGVIVTANAYHGTTELSAGLSPSLGENNPLGPDVVTVEAPDGFRDDPATASAEFAARIRTAAEDLEERGIGLAAVLVDSVLSSDGVQPEPAGFLAEAATVAHEFGGLWIADEVQPGFGRTGTMWGFERHTGTRGDTQPGPELPGLEAPIPDIAVLGKPMGNGMPISAVVTRAELGEEFGRRVRYFNTFGGNPVSIAAARAVLEVVREEDLPGHASTTGAALAQGLSDLAQDFFLLGQVRQAGLFLGVEVVDPEAPRAADPARASAVVNGLRDRRVLISASGPHANVLKIRPPLVFGAADTDRFLTSLADTLASLRA</sequence>
<keyword evidence="4" id="KW-0032">Aminotransferase</keyword>
<evidence type="ECO:0000256" key="3">
    <source>
        <dbReference type="RuleBase" id="RU003560"/>
    </source>
</evidence>
<dbReference type="PIRSF" id="PIRSF000521">
    <property type="entry name" value="Transaminase_4ab_Lys_Orn"/>
    <property type="match status" value="1"/>
</dbReference>